<dbReference type="GO" id="GO:0046872">
    <property type="term" value="F:metal ion binding"/>
    <property type="evidence" value="ECO:0007669"/>
    <property type="project" value="InterPro"/>
</dbReference>
<dbReference type="SMART" id="SM00477">
    <property type="entry name" value="NUC"/>
    <property type="match status" value="1"/>
</dbReference>
<dbReference type="InterPro" id="IPR020821">
    <property type="entry name" value="ENPP1-3/EXOG-like_nuc-like"/>
</dbReference>
<evidence type="ECO:0000313" key="5">
    <source>
        <dbReference type="Proteomes" id="UP000694388"/>
    </source>
</evidence>
<accession>A0A8C4QX03</accession>
<dbReference type="SUPFAM" id="SSF54060">
    <property type="entry name" value="His-Me finger endonucleases"/>
    <property type="match status" value="1"/>
</dbReference>
<dbReference type="OMA" id="DERNEDW"/>
<feature type="domain" description="DNA/RNA non-specific endonuclease/pyrophosphatase/phosphodiesterase" evidence="3">
    <location>
        <begin position="60"/>
        <end position="272"/>
    </location>
</feature>
<protein>
    <submittedName>
        <fullName evidence="4">Si:ch211-133n4.10</fullName>
    </submittedName>
</protein>
<dbReference type="Gene3D" id="3.40.570.10">
    <property type="entry name" value="Extracellular Endonuclease, subunit A"/>
    <property type="match status" value="1"/>
</dbReference>
<dbReference type="PANTHER" id="PTHR21472">
    <property type="entry name" value="ENDONUCLEASE DOMAIN-CONTAINING 1 PROTEIN ENDOD1"/>
    <property type="match status" value="1"/>
</dbReference>
<evidence type="ECO:0000313" key="4">
    <source>
        <dbReference type="Ensembl" id="ENSEBUP00000021607.1"/>
    </source>
</evidence>
<dbReference type="InterPro" id="IPR044925">
    <property type="entry name" value="His-Me_finger_sf"/>
</dbReference>
<sequence length="313" mass="35510">MNPNLLSIIIFSISLGIPAMVFESWNEVPSDCKKFFLNGIPPIFKDPGARVKIICQKYENRFHFVTLFDTGNRSAIYSAYNVDPGPDRPDESWKVELGGLGDQNNPCNLGDYMDTAGWLNTPNRSCLPLFQAINQDYIGNGFDKGHLNPNQLQRTPLAKEATFTLTNAVPQRSGFNRGEWKSGETELREITENCLNRHGTAFAVTGAITGHDFIDPYRRINVPILTWSASCCRFGCSLKSNQFVLVTRRTCPQNFIQIRQQVFDISCSKNKQTYRERQTDRGENVISVHLPIFGESARFHRHVEKSLNQKDLL</sequence>
<organism evidence="4 5">
    <name type="scientific">Eptatretus burgeri</name>
    <name type="common">Inshore hagfish</name>
    <dbReference type="NCBI Taxonomy" id="7764"/>
    <lineage>
        <taxon>Eukaryota</taxon>
        <taxon>Metazoa</taxon>
        <taxon>Chordata</taxon>
        <taxon>Craniata</taxon>
        <taxon>Vertebrata</taxon>
        <taxon>Cyclostomata</taxon>
        <taxon>Myxini</taxon>
        <taxon>Myxiniformes</taxon>
        <taxon>Myxinidae</taxon>
        <taxon>Eptatretinae</taxon>
        <taxon>Eptatretus</taxon>
    </lineage>
</organism>
<keyword evidence="5" id="KW-1185">Reference proteome</keyword>
<dbReference type="GO" id="GO:0003676">
    <property type="term" value="F:nucleic acid binding"/>
    <property type="evidence" value="ECO:0007669"/>
    <property type="project" value="InterPro"/>
</dbReference>
<dbReference type="InterPro" id="IPR044929">
    <property type="entry name" value="DNA/RNA_non-sp_Endonuclease_sf"/>
</dbReference>
<dbReference type="SMART" id="SM00892">
    <property type="entry name" value="Endonuclease_NS"/>
    <property type="match status" value="1"/>
</dbReference>
<dbReference type="InterPro" id="IPR039015">
    <property type="entry name" value="ENDOD1"/>
</dbReference>
<evidence type="ECO:0000256" key="1">
    <source>
        <dbReference type="SAM" id="SignalP"/>
    </source>
</evidence>
<dbReference type="Ensembl" id="ENSEBUT00000022183.1">
    <property type="protein sequence ID" value="ENSEBUP00000021607.1"/>
    <property type="gene ID" value="ENSEBUG00000013340.1"/>
</dbReference>
<proteinExistence type="predicted"/>
<feature type="chain" id="PRO_5034144216" evidence="1">
    <location>
        <begin position="17"/>
        <end position="313"/>
    </location>
</feature>
<evidence type="ECO:0000259" key="2">
    <source>
        <dbReference type="SMART" id="SM00477"/>
    </source>
</evidence>
<dbReference type="AlphaFoldDB" id="A0A8C4QX03"/>
<dbReference type="GO" id="GO:0016787">
    <property type="term" value="F:hydrolase activity"/>
    <property type="evidence" value="ECO:0007669"/>
    <property type="project" value="InterPro"/>
</dbReference>
<dbReference type="PANTHER" id="PTHR21472:SF26">
    <property type="entry name" value="ENDONUCLEASE DOMAIN CONTAINING 1"/>
    <property type="match status" value="1"/>
</dbReference>
<dbReference type="Proteomes" id="UP000694388">
    <property type="component" value="Unplaced"/>
</dbReference>
<feature type="signal peptide" evidence="1">
    <location>
        <begin position="1"/>
        <end position="16"/>
    </location>
</feature>
<reference evidence="4" key="1">
    <citation type="submission" date="2025-08" db="UniProtKB">
        <authorList>
            <consortium name="Ensembl"/>
        </authorList>
    </citation>
    <scope>IDENTIFICATION</scope>
</reference>
<keyword evidence="1" id="KW-0732">Signal</keyword>
<name>A0A8C4QX03_EPTBU</name>
<dbReference type="InterPro" id="IPR001604">
    <property type="entry name" value="Endo_G_ENPP1-like_dom"/>
</dbReference>
<dbReference type="GeneTree" id="ENSGT01030000234592"/>
<reference evidence="4" key="2">
    <citation type="submission" date="2025-09" db="UniProtKB">
        <authorList>
            <consortium name="Ensembl"/>
        </authorList>
    </citation>
    <scope>IDENTIFICATION</scope>
</reference>
<feature type="domain" description="ENPP1-3/EXOG-like endonuclease/phosphodiesterase" evidence="2">
    <location>
        <begin position="61"/>
        <end position="273"/>
    </location>
</feature>
<evidence type="ECO:0000259" key="3">
    <source>
        <dbReference type="SMART" id="SM00892"/>
    </source>
</evidence>
<dbReference type="Pfam" id="PF01223">
    <property type="entry name" value="Endonuclease_NS"/>
    <property type="match status" value="1"/>
</dbReference>